<accession>A0AAE0YJ94</accession>
<dbReference type="EMBL" id="JAWDGP010006075">
    <property type="protein sequence ID" value="KAK3747674.1"/>
    <property type="molecule type" value="Genomic_DNA"/>
</dbReference>
<comment type="caution">
    <text evidence="2">The sequence shown here is derived from an EMBL/GenBank/DDBJ whole genome shotgun (WGS) entry which is preliminary data.</text>
</comment>
<evidence type="ECO:0000313" key="3">
    <source>
        <dbReference type="Proteomes" id="UP001283361"/>
    </source>
</evidence>
<feature type="region of interest" description="Disordered" evidence="1">
    <location>
        <begin position="197"/>
        <end position="232"/>
    </location>
</feature>
<evidence type="ECO:0000256" key="1">
    <source>
        <dbReference type="SAM" id="MobiDB-lite"/>
    </source>
</evidence>
<name>A0AAE0YJ94_9GAST</name>
<sequence length="269" mass="29243">MQPVGHVRHQTSDFLAQYQKTSASSDRRAKEFLCGAPDHHNAAGSLELRSRCGPNRQARNTIQYLYSLHLAGCNPFNICRAALSAAPSSVAISRALRIDECLVTIDFVSHIVVLISLLLTSNSSVCVFVCVSRAADSHQCKTYVWQSDQTCSVLDERAADTSLQDSTPPECQPIIIVTVISILLIRTCPGYDDSQDVLTSSSRGPLTPGPSMVVGPMARPRPYPSPGPGGSIGLYRRSIRTQSVRSVEITKRCKLRGGQQRSQLEAICS</sequence>
<protein>
    <submittedName>
        <fullName evidence="2">Uncharacterized protein</fullName>
    </submittedName>
</protein>
<dbReference type="Proteomes" id="UP001283361">
    <property type="component" value="Unassembled WGS sequence"/>
</dbReference>
<proteinExistence type="predicted"/>
<organism evidence="2 3">
    <name type="scientific">Elysia crispata</name>
    <name type="common">lettuce slug</name>
    <dbReference type="NCBI Taxonomy" id="231223"/>
    <lineage>
        <taxon>Eukaryota</taxon>
        <taxon>Metazoa</taxon>
        <taxon>Spiralia</taxon>
        <taxon>Lophotrochozoa</taxon>
        <taxon>Mollusca</taxon>
        <taxon>Gastropoda</taxon>
        <taxon>Heterobranchia</taxon>
        <taxon>Euthyneura</taxon>
        <taxon>Panpulmonata</taxon>
        <taxon>Sacoglossa</taxon>
        <taxon>Placobranchoidea</taxon>
        <taxon>Plakobranchidae</taxon>
        <taxon>Elysia</taxon>
    </lineage>
</organism>
<reference evidence="2" key="1">
    <citation type="journal article" date="2023" name="G3 (Bethesda)">
        <title>A reference genome for the long-term kleptoplast-retaining sea slug Elysia crispata morphotype clarki.</title>
        <authorList>
            <person name="Eastman K.E."/>
            <person name="Pendleton A.L."/>
            <person name="Shaikh M.A."/>
            <person name="Suttiyut T."/>
            <person name="Ogas R."/>
            <person name="Tomko P."/>
            <person name="Gavelis G."/>
            <person name="Widhalm J.R."/>
            <person name="Wisecaver J.H."/>
        </authorList>
    </citation>
    <scope>NUCLEOTIDE SEQUENCE</scope>
    <source>
        <strain evidence="2">ECLA1</strain>
    </source>
</reference>
<gene>
    <name evidence="2" type="ORF">RRG08_024821</name>
</gene>
<dbReference type="AlphaFoldDB" id="A0AAE0YJ94"/>
<evidence type="ECO:0000313" key="2">
    <source>
        <dbReference type="EMBL" id="KAK3747674.1"/>
    </source>
</evidence>
<keyword evidence="3" id="KW-1185">Reference proteome</keyword>